<dbReference type="OrthoDB" id="4866090at2759"/>
<organism evidence="2 3">
    <name type="scientific">Cordyceps militaris (strain CM01)</name>
    <name type="common">Caterpillar fungus</name>
    <dbReference type="NCBI Taxonomy" id="983644"/>
    <lineage>
        <taxon>Eukaryota</taxon>
        <taxon>Fungi</taxon>
        <taxon>Dikarya</taxon>
        <taxon>Ascomycota</taxon>
        <taxon>Pezizomycotina</taxon>
        <taxon>Sordariomycetes</taxon>
        <taxon>Hypocreomycetidae</taxon>
        <taxon>Hypocreales</taxon>
        <taxon>Cordycipitaceae</taxon>
        <taxon>Cordyceps</taxon>
    </lineage>
</organism>
<keyword evidence="1" id="KW-0812">Transmembrane</keyword>
<protein>
    <submittedName>
        <fullName evidence="2">Uncharacterized protein</fullName>
    </submittedName>
</protein>
<keyword evidence="3" id="KW-1185">Reference proteome</keyword>
<keyword evidence="1" id="KW-1133">Transmembrane helix</keyword>
<feature type="transmembrane region" description="Helical" evidence="1">
    <location>
        <begin position="183"/>
        <end position="213"/>
    </location>
</feature>
<feature type="transmembrane region" description="Helical" evidence="1">
    <location>
        <begin position="66"/>
        <end position="85"/>
    </location>
</feature>
<dbReference type="AlphaFoldDB" id="G3JSF3"/>
<accession>G3JSF3</accession>
<dbReference type="InParanoid" id="G3JSF3"/>
<name>G3JSF3_CORMM</name>
<evidence type="ECO:0000313" key="2">
    <source>
        <dbReference type="EMBL" id="EGX88745.1"/>
    </source>
</evidence>
<gene>
    <name evidence="2" type="ORF">CCM_08791</name>
</gene>
<dbReference type="RefSeq" id="XP_006673990.1">
    <property type="nucleotide sequence ID" value="XM_006673927.1"/>
</dbReference>
<dbReference type="eggNOG" id="ENOG502SQU5">
    <property type="taxonomic scope" value="Eukaryota"/>
</dbReference>
<feature type="transmembrane region" description="Helical" evidence="1">
    <location>
        <begin position="141"/>
        <end position="162"/>
    </location>
</feature>
<evidence type="ECO:0000313" key="3">
    <source>
        <dbReference type="Proteomes" id="UP000001610"/>
    </source>
</evidence>
<feature type="transmembrane region" description="Helical" evidence="1">
    <location>
        <begin position="97"/>
        <end position="121"/>
    </location>
</feature>
<sequence>MAVQSAWRIPLQVSIPLSILMIIFATFSFTGFYSPFRKDGQALLFTTSRTPTDEHFLNRRKASAPWVYHALHAVPAIIWSIAMPLQHVDSVRKRWPVVHRVAGYTILSLSMVLSTTGYWFFLSNNAYTHRNVFHMHSFKGLGSVSWPTFEFTLWIIGPFYWLTIYKAAVTARAKDFARHRKWAVLHTICASYISLERVAYVTLLGIGFALSFLPRDMVHEFFGVGYSVEEMAEAELSVFALMNVLAHAMMLSWLAFEFTRAGYFGDVKGYLSSRTEKKKELNKVE</sequence>
<evidence type="ECO:0000256" key="1">
    <source>
        <dbReference type="SAM" id="Phobius"/>
    </source>
</evidence>
<dbReference type="HOGENOM" id="CLU_072619_0_0_1"/>
<reference evidence="2 3" key="1">
    <citation type="journal article" date="2011" name="Genome Biol.">
        <title>Genome sequence of the insect pathogenic fungus Cordyceps militaris, a valued traditional Chinese medicine.</title>
        <authorList>
            <person name="Zheng P."/>
            <person name="Xia Y."/>
            <person name="Xiao G."/>
            <person name="Xiong C."/>
            <person name="Hu X."/>
            <person name="Zhang S."/>
            <person name="Zheng H."/>
            <person name="Huang Y."/>
            <person name="Zhou Y."/>
            <person name="Wang S."/>
            <person name="Zhao G.P."/>
            <person name="Liu X."/>
            <person name="St Leger R.J."/>
            <person name="Wang C."/>
        </authorList>
    </citation>
    <scope>NUCLEOTIDE SEQUENCE [LARGE SCALE GENOMIC DNA]</scope>
    <source>
        <strain evidence="2 3">CM01</strain>
    </source>
</reference>
<dbReference type="EMBL" id="JH126405">
    <property type="protein sequence ID" value="EGX88745.1"/>
    <property type="molecule type" value="Genomic_DNA"/>
</dbReference>
<dbReference type="OMA" id="FYWLTIY"/>
<feature type="transmembrane region" description="Helical" evidence="1">
    <location>
        <begin position="236"/>
        <end position="256"/>
    </location>
</feature>
<keyword evidence="1" id="KW-0472">Membrane</keyword>
<feature type="transmembrane region" description="Helical" evidence="1">
    <location>
        <begin position="12"/>
        <end position="33"/>
    </location>
</feature>
<dbReference type="VEuPathDB" id="FungiDB:CCM_08791"/>
<dbReference type="KEGG" id="cmt:CCM_08791"/>
<dbReference type="Proteomes" id="UP000001610">
    <property type="component" value="Unassembled WGS sequence"/>
</dbReference>
<proteinExistence type="predicted"/>
<dbReference type="GeneID" id="18170796"/>